<keyword evidence="4" id="KW-0732">Signal</keyword>
<keyword evidence="2" id="KW-0723">Serine/threonine-protein kinase</keyword>
<dbReference type="PANTHER" id="PTHR33491">
    <property type="entry name" value="OSJNBA0016N04.9 PROTEIN"/>
    <property type="match status" value="1"/>
</dbReference>
<evidence type="ECO:0000256" key="3">
    <source>
        <dbReference type="ARBA" id="ARBA00022679"/>
    </source>
</evidence>
<dbReference type="Proteomes" id="UP000030645">
    <property type="component" value="Unassembled WGS sequence"/>
</dbReference>
<dbReference type="EMBL" id="KE346191">
    <property type="protein sequence ID" value="EXC29382.1"/>
    <property type="molecule type" value="Genomic_DNA"/>
</dbReference>
<keyword evidence="9" id="KW-0418">Kinase</keyword>
<evidence type="ECO:0000256" key="5">
    <source>
        <dbReference type="ARBA" id="ARBA00023157"/>
    </source>
</evidence>
<keyword evidence="6" id="KW-0325">Glycoprotein</keyword>
<dbReference type="STRING" id="981085.W9S6U1"/>
<dbReference type="AlphaFoldDB" id="W9S6U1"/>
<gene>
    <name evidence="9" type="ORF">L484_021692</name>
</gene>
<dbReference type="InterPro" id="IPR025287">
    <property type="entry name" value="WAK_GUB"/>
</dbReference>
<reference evidence="10" key="1">
    <citation type="submission" date="2013-01" db="EMBL/GenBank/DDBJ databases">
        <title>Draft Genome Sequence of a Mulberry Tree, Morus notabilis C.K. Schneid.</title>
        <authorList>
            <person name="He N."/>
            <person name="Zhao S."/>
        </authorList>
    </citation>
    <scope>NUCLEOTIDE SEQUENCE</scope>
</reference>
<dbReference type="GO" id="GO:0004674">
    <property type="term" value="F:protein serine/threonine kinase activity"/>
    <property type="evidence" value="ECO:0007669"/>
    <property type="project" value="UniProtKB-KW"/>
</dbReference>
<feature type="domain" description="Wall-associated receptor kinase galacturonan-binding" evidence="8">
    <location>
        <begin position="46"/>
        <end position="105"/>
    </location>
</feature>
<dbReference type="Pfam" id="PF13947">
    <property type="entry name" value="GUB_WAK_bind"/>
    <property type="match status" value="1"/>
</dbReference>
<comment type="subcellular location">
    <subcellularLocation>
        <location evidence="1">Membrane</location>
        <topology evidence="1">Single-pass type I membrane protein</topology>
    </subcellularLocation>
</comment>
<keyword evidence="3" id="KW-0808">Transferase</keyword>
<dbReference type="GO" id="GO:0030247">
    <property type="term" value="F:polysaccharide binding"/>
    <property type="evidence" value="ECO:0007669"/>
    <property type="project" value="InterPro"/>
</dbReference>
<keyword evidence="9" id="KW-0675">Receptor</keyword>
<dbReference type="GO" id="GO:0016020">
    <property type="term" value="C:membrane"/>
    <property type="evidence" value="ECO:0007669"/>
    <property type="project" value="UniProtKB-SubCell"/>
</dbReference>
<proteinExistence type="predicted"/>
<accession>W9S6U1</accession>
<evidence type="ECO:0000313" key="9">
    <source>
        <dbReference type="EMBL" id="EXC29382.1"/>
    </source>
</evidence>
<dbReference type="eggNOG" id="ENOG502SMEV">
    <property type="taxonomic scope" value="Eukaryota"/>
</dbReference>
<evidence type="ECO:0000259" key="8">
    <source>
        <dbReference type="Pfam" id="PF13947"/>
    </source>
</evidence>
<evidence type="ECO:0000256" key="6">
    <source>
        <dbReference type="ARBA" id="ARBA00023180"/>
    </source>
</evidence>
<evidence type="ECO:0000256" key="4">
    <source>
        <dbReference type="ARBA" id="ARBA00022729"/>
    </source>
</evidence>
<evidence type="ECO:0000259" key="7">
    <source>
        <dbReference type="Pfam" id="PF08488"/>
    </source>
</evidence>
<evidence type="ECO:0000256" key="2">
    <source>
        <dbReference type="ARBA" id="ARBA00022527"/>
    </source>
</evidence>
<organism evidence="9 10">
    <name type="scientific">Morus notabilis</name>
    <dbReference type="NCBI Taxonomy" id="981085"/>
    <lineage>
        <taxon>Eukaryota</taxon>
        <taxon>Viridiplantae</taxon>
        <taxon>Streptophyta</taxon>
        <taxon>Embryophyta</taxon>
        <taxon>Tracheophyta</taxon>
        <taxon>Spermatophyta</taxon>
        <taxon>Magnoliopsida</taxon>
        <taxon>eudicotyledons</taxon>
        <taxon>Gunneridae</taxon>
        <taxon>Pentapetalae</taxon>
        <taxon>rosids</taxon>
        <taxon>fabids</taxon>
        <taxon>Rosales</taxon>
        <taxon>Moraceae</taxon>
        <taxon>Moreae</taxon>
        <taxon>Morus</taxon>
    </lineage>
</organism>
<evidence type="ECO:0000313" key="10">
    <source>
        <dbReference type="Proteomes" id="UP000030645"/>
    </source>
</evidence>
<sequence>MAKINNKILVKLQNYCGVVLLLLLPSICIAVAATNNSTSDVKSPRCNGTCGKLKVPYPFGIDDKDCAKDKEFLLTCNRSFSPPKLILGENIEVLDISVENGTMSVSIDSAYKCYNESSLTASFDQNITLGNKNPYTFSSSENKLIGLGCDTLAFMNDADGKFGSGCISLCSDKVDLAAEGSCSGIGCCQTSLPKNLKSLEITLITSPNQSDVLTFNPCGFAFLVDQRTFNISNMRLDFRPETVENPSVLLDWMVGEEKC</sequence>
<keyword evidence="10" id="KW-1185">Reference proteome</keyword>
<protein>
    <submittedName>
        <fullName evidence="9">Wall-associated receptor kinase 2</fullName>
    </submittedName>
</protein>
<evidence type="ECO:0000256" key="1">
    <source>
        <dbReference type="ARBA" id="ARBA00004479"/>
    </source>
</evidence>
<dbReference type="Pfam" id="PF08488">
    <property type="entry name" value="WAK"/>
    <property type="match status" value="1"/>
</dbReference>
<feature type="domain" description="Wall-associated receptor kinase" evidence="7">
    <location>
        <begin position="181"/>
        <end position="234"/>
    </location>
</feature>
<keyword evidence="5" id="KW-1015">Disulfide bond</keyword>
<name>W9S6U1_9ROSA</name>
<dbReference type="InterPro" id="IPR013695">
    <property type="entry name" value="WAK"/>
</dbReference>